<evidence type="ECO:0000313" key="2">
    <source>
        <dbReference type="EMBL" id="SPE78446.1"/>
    </source>
</evidence>
<feature type="signal peptide" evidence="1">
    <location>
        <begin position="1"/>
        <end position="20"/>
    </location>
</feature>
<dbReference type="PROSITE" id="PS51257">
    <property type="entry name" value="PROKAR_LIPOPROTEIN"/>
    <property type="match status" value="1"/>
</dbReference>
<evidence type="ECO:0008006" key="4">
    <source>
        <dbReference type="Google" id="ProtNLM"/>
    </source>
</evidence>
<name>A0A2N9PDJ7_9FLAO</name>
<feature type="chain" id="PRO_5014601886" description="Lipoprotein" evidence="1">
    <location>
        <begin position="21"/>
        <end position="213"/>
    </location>
</feature>
<protein>
    <recommendedName>
        <fullName evidence="4">Lipoprotein</fullName>
    </recommendedName>
</protein>
<dbReference type="EMBL" id="OLKH01000140">
    <property type="protein sequence ID" value="SPE78446.1"/>
    <property type="molecule type" value="Genomic_DNA"/>
</dbReference>
<accession>A0A2N9PDJ7</accession>
<dbReference type="RefSeq" id="WP_105196915.1">
    <property type="nucleotide sequence ID" value="NZ_OLKH01000140.1"/>
</dbReference>
<organism evidence="2 3">
    <name type="scientific">Flavobacterium columnare</name>
    <dbReference type="NCBI Taxonomy" id="996"/>
    <lineage>
        <taxon>Bacteria</taxon>
        <taxon>Pseudomonadati</taxon>
        <taxon>Bacteroidota</taxon>
        <taxon>Flavobacteriia</taxon>
        <taxon>Flavobacteriales</taxon>
        <taxon>Flavobacteriaceae</taxon>
        <taxon>Flavobacterium</taxon>
    </lineage>
</organism>
<dbReference type="Proteomes" id="UP000238180">
    <property type="component" value="Unassembled WGS sequence"/>
</dbReference>
<evidence type="ECO:0000313" key="3">
    <source>
        <dbReference type="Proteomes" id="UP000238180"/>
    </source>
</evidence>
<sequence>MKAFLKILLLTLLTSLFACKGQNKNTMIEKFDFEVYKKTEFGWKNYEKPNGFEVFDIGFDKEKGGSLRERAPKPYFYVVYKEFYANSNLKKKETYIGENVKIGISEYYDEDGILDKKVNEDEKFGKIKYTDCLAFLEKKGYIDLKTGKGREDKDGRPLFEFYFNDEDGHKSWVISIIKGKPNNAIPTGPGEPLDALPLDFIMDGETGKVTEEK</sequence>
<proteinExistence type="predicted"/>
<dbReference type="AlphaFoldDB" id="A0A2N9PDJ7"/>
<gene>
    <name evidence="2" type="ORF">FLACOL_02462</name>
</gene>
<evidence type="ECO:0000256" key="1">
    <source>
        <dbReference type="SAM" id="SignalP"/>
    </source>
</evidence>
<keyword evidence="1" id="KW-0732">Signal</keyword>
<reference evidence="2" key="1">
    <citation type="submission" date="2018-02" db="EMBL/GenBank/DDBJ databases">
        <authorList>
            <person name="Cohen D.B."/>
            <person name="Kent A.D."/>
        </authorList>
    </citation>
    <scope>NUCLEOTIDE SEQUENCE</scope>
    <source>
        <strain evidence="2">CIP109753</strain>
    </source>
</reference>